<evidence type="ECO:0000256" key="1">
    <source>
        <dbReference type="SAM" id="MobiDB-lite"/>
    </source>
</evidence>
<protein>
    <submittedName>
        <fullName evidence="2">Uncharacterized protein</fullName>
    </submittedName>
</protein>
<gene>
    <name evidence="2" type="ORF">CBOVIS_LOCUS12062</name>
</gene>
<feature type="compositionally biased region" description="Basic and acidic residues" evidence="1">
    <location>
        <begin position="148"/>
        <end position="172"/>
    </location>
</feature>
<feature type="compositionally biased region" description="Basic and acidic residues" evidence="1">
    <location>
        <begin position="271"/>
        <end position="285"/>
    </location>
</feature>
<evidence type="ECO:0000313" key="3">
    <source>
        <dbReference type="Proteomes" id="UP000494206"/>
    </source>
</evidence>
<sequence>MIAMRDTRSSSTSSAEPISSRVKSINDRKFAFLNQVTTPDYRSLPSSVTASQSSIHSVPSKDGRNHTEPAIFPTYGAPIATPEDELFDLDETAGPSIEKRSIDEAIVELEDLCITVKQRSEASEEGEELEERNCFDSHKDEEVEEVKEDDHERTYDKEVEVVKESEEKKSSEEGSENLGPQNLMKNEVEEFNELEQQKDTLELKESENSNPEYTESLNSDVLNQDKTGELDYLSDMKSLTESFGAPKKAILERVELEEGDDELEEYSSDEEPPKLQEPAKLEKPKSLSLNNPSTSSSTTRFSIDDVETPDDFEPMMTGDESVLQQSMLQLQKQLRKSDIRCARLERICEFQQKDIESLRFEMDWKDKRIEYLQKALEEMENAAKK</sequence>
<feature type="region of interest" description="Disordered" evidence="1">
    <location>
        <begin position="41"/>
        <end position="78"/>
    </location>
</feature>
<feature type="region of interest" description="Disordered" evidence="1">
    <location>
        <begin position="118"/>
        <end position="224"/>
    </location>
</feature>
<comment type="caution">
    <text evidence="2">The sequence shown here is derived from an EMBL/GenBank/DDBJ whole genome shotgun (WGS) entry which is preliminary data.</text>
</comment>
<feature type="region of interest" description="Disordered" evidence="1">
    <location>
        <begin position="1"/>
        <end position="21"/>
    </location>
</feature>
<dbReference type="Proteomes" id="UP000494206">
    <property type="component" value="Unassembled WGS sequence"/>
</dbReference>
<reference evidence="2 3" key="1">
    <citation type="submission" date="2020-04" db="EMBL/GenBank/DDBJ databases">
        <authorList>
            <person name="Laetsch R D."/>
            <person name="Stevens L."/>
            <person name="Kumar S."/>
            <person name="Blaxter L. M."/>
        </authorList>
    </citation>
    <scope>NUCLEOTIDE SEQUENCE [LARGE SCALE GENOMIC DNA]</scope>
</reference>
<dbReference type="OrthoDB" id="1850764at2759"/>
<accession>A0A8S1F9U9</accession>
<feature type="region of interest" description="Disordered" evidence="1">
    <location>
        <begin position="239"/>
        <end position="317"/>
    </location>
</feature>
<name>A0A8S1F9U9_9PELO</name>
<evidence type="ECO:0000313" key="2">
    <source>
        <dbReference type="EMBL" id="CAB3410545.1"/>
    </source>
</evidence>
<proteinExistence type="predicted"/>
<keyword evidence="3" id="KW-1185">Reference proteome</keyword>
<dbReference type="EMBL" id="CADEPM010000011">
    <property type="protein sequence ID" value="CAB3410545.1"/>
    <property type="molecule type" value="Genomic_DNA"/>
</dbReference>
<organism evidence="2 3">
    <name type="scientific">Caenorhabditis bovis</name>
    <dbReference type="NCBI Taxonomy" id="2654633"/>
    <lineage>
        <taxon>Eukaryota</taxon>
        <taxon>Metazoa</taxon>
        <taxon>Ecdysozoa</taxon>
        <taxon>Nematoda</taxon>
        <taxon>Chromadorea</taxon>
        <taxon>Rhabditida</taxon>
        <taxon>Rhabditina</taxon>
        <taxon>Rhabditomorpha</taxon>
        <taxon>Rhabditoidea</taxon>
        <taxon>Rhabditidae</taxon>
        <taxon>Peloderinae</taxon>
        <taxon>Caenorhabditis</taxon>
    </lineage>
</organism>
<feature type="compositionally biased region" description="Acidic residues" evidence="1">
    <location>
        <begin position="304"/>
        <end position="313"/>
    </location>
</feature>
<feature type="compositionally biased region" description="Basic and acidic residues" evidence="1">
    <location>
        <begin position="131"/>
        <end position="141"/>
    </location>
</feature>
<feature type="compositionally biased region" description="Low complexity" evidence="1">
    <location>
        <begin position="9"/>
        <end position="20"/>
    </location>
</feature>
<dbReference type="AlphaFoldDB" id="A0A8S1F9U9"/>
<feature type="compositionally biased region" description="Polar residues" evidence="1">
    <location>
        <begin position="208"/>
        <end position="224"/>
    </location>
</feature>
<feature type="compositionally biased region" description="Basic and acidic residues" evidence="1">
    <location>
        <begin position="195"/>
        <end position="207"/>
    </location>
</feature>
<feature type="compositionally biased region" description="Acidic residues" evidence="1">
    <location>
        <begin position="257"/>
        <end position="270"/>
    </location>
</feature>
<feature type="compositionally biased region" description="Low complexity" evidence="1">
    <location>
        <begin position="286"/>
        <end position="299"/>
    </location>
</feature>
<feature type="compositionally biased region" description="Polar residues" evidence="1">
    <location>
        <begin position="41"/>
        <end position="57"/>
    </location>
</feature>